<dbReference type="Proteomes" id="UP000001753">
    <property type="component" value="Chromosome"/>
</dbReference>
<dbReference type="PANTHER" id="PTHR43157:SF31">
    <property type="entry name" value="PHOSPHATIDYLINOSITOL-GLYCAN BIOSYNTHESIS CLASS F PROTEIN"/>
    <property type="match status" value="1"/>
</dbReference>
<dbReference type="InterPro" id="IPR036291">
    <property type="entry name" value="NAD(P)-bd_dom_sf"/>
</dbReference>
<evidence type="ECO:0000313" key="2">
    <source>
        <dbReference type="EMBL" id="EEL68748.1"/>
    </source>
</evidence>
<organism evidence="2">
    <name type="scientific">Bacillus mycoides</name>
    <dbReference type="NCBI Taxonomy" id="1405"/>
    <lineage>
        <taxon>Bacteria</taxon>
        <taxon>Bacillati</taxon>
        <taxon>Bacillota</taxon>
        <taxon>Bacilli</taxon>
        <taxon>Bacillales</taxon>
        <taxon>Bacillaceae</taxon>
        <taxon>Bacillus</taxon>
        <taxon>Bacillus cereus group</taxon>
    </lineage>
</organism>
<name>C2Y026_BACMY</name>
<dbReference type="CDD" id="cd05327">
    <property type="entry name" value="retinol-DH_like_SDR_c_like"/>
    <property type="match status" value="1"/>
</dbReference>
<gene>
    <name evidence="2" type="ORF">bcere0026_43120</name>
</gene>
<evidence type="ECO:0000256" key="1">
    <source>
        <dbReference type="ARBA" id="ARBA00023002"/>
    </source>
</evidence>
<protein>
    <submittedName>
        <fullName evidence="2">Short-chain dehydrogenase/reductase SDR</fullName>
    </submittedName>
</protein>
<dbReference type="PANTHER" id="PTHR43157">
    <property type="entry name" value="PHOSPHATIDYLINOSITOL-GLYCAN BIOSYNTHESIS CLASS F PROTEIN-RELATED"/>
    <property type="match status" value="1"/>
</dbReference>
<reference evidence="2" key="1">
    <citation type="journal article" date="2012" name="Genome Res.">
        <title>Genomic characterization of the Bacillus cereus sensu lato species: Backdrop to the evolution of Bacillus anthracis.</title>
        <authorList>
            <person name="Zwick M.E."/>
            <person name="Joseph S.J."/>
            <person name="Didelot X."/>
            <person name="Chen P.E."/>
            <person name="Bishop-Lilly K.A."/>
            <person name="Stewart A.C."/>
            <person name="Willner K."/>
            <person name="Nolan N."/>
            <person name="Lentz S."/>
            <person name="Thomason M.K."/>
            <person name="Sozhamannan S."/>
            <person name="Mateczun A.J."/>
            <person name="Du L."/>
            <person name="Read T.D."/>
        </authorList>
    </citation>
    <scope>NUCLEOTIDE SEQUENCE [LARGE SCALE GENOMIC DNA]</scope>
    <source>
        <strain evidence="2">AH603</strain>
    </source>
</reference>
<dbReference type="Gene3D" id="3.40.50.720">
    <property type="entry name" value="NAD(P)-binding Rossmann-like Domain"/>
    <property type="match status" value="1"/>
</dbReference>
<proteinExistence type="predicted"/>
<comment type="caution">
    <text evidence="2">The sequence shown here is derived from an EMBL/GenBank/DDBJ whole genome shotgun (WGS) entry which is preliminary data.</text>
</comment>
<dbReference type="GO" id="GO:0016491">
    <property type="term" value="F:oxidoreductase activity"/>
    <property type="evidence" value="ECO:0007669"/>
    <property type="project" value="UniProtKB-KW"/>
</dbReference>
<dbReference type="PRINTS" id="PR00081">
    <property type="entry name" value="GDHRDH"/>
</dbReference>
<sequence>MKKARAIALAFFVWKNVVHRFVRISHIVKRMKYLWARERGFGSMGEITSHTKWTLQDKYVVITGATSGIGLAAAKAFAERGAKLGIIARNEEKANAAIAQIKDVTNGNLMIDLFLADMASQQSIRRVATDILERCPRIDILVNNAGALFQTRQITEDGLEMTWAVNHLGPFLLTNLLLECLKESAPARVITTASHGHKMAKKGIDFGDLDAEQLYRGVKKFMGGPTMRYAQSKLANILFTAELAKRLEGTGVSAYSFDPGLVATNFNQDNGLVARLTMAAMKPFSRTPEKGAETLIWLAESSEFTDHSGYYYADKQIGKMSEAALDKDAAKRLWDISEKQTGG</sequence>
<keyword evidence="1" id="KW-0560">Oxidoreductase</keyword>
<dbReference type="EMBL" id="ACMP01000116">
    <property type="protein sequence ID" value="EEL68748.1"/>
    <property type="molecule type" value="Genomic_DNA"/>
</dbReference>
<dbReference type="HOGENOM" id="CLU_010194_44_5_9"/>
<dbReference type="Pfam" id="PF00106">
    <property type="entry name" value="adh_short"/>
    <property type="match status" value="1"/>
</dbReference>
<accession>C2Y026</accession>
<dbReference type="InterPro" id="IPR002347">
    <property type="entry name" value="SDR_fam"/>
</dbReference>
<dbReference type="SUPFAM" id="SSF51735">
    <property type="entry name" value="NAD(P)-binding Rossmann-fold domains"/>
    <property type="match status" value="1"/>
</dbReference>
<dbReference type="AlphaFoldDB" id="C2Y026"/>